<dbReference type="EC" id="2.1.1.-" evidence="4"/>
<dbReference type="NCBIfam" id="TIGR00027">
    <property type="entry name" value="mthyl_TIGR00027"/>
    <property type="match status" value="1"/>
</dbReference>
<organism evidence="5 6">
    <name type="scientific">Chroococcidiopsis thermalis (strain PCC 7203)</name>
    <dbReference type="NCBI Taxonomy" id="251229"/>
    <lineage>
        <taxon>Bacteria</taxon>
        <taxon>Bacillati</taxon>
        <taxon>Cyanobacteriota</taxon>
        <taxon>Cyanophyceae</taxon>
        <taxon>Chroococcidiopsidales</taxon>
        <taxon>Chroococcidiopsidaceae</taxon>
        <taxon>Chroococcidiopsis</taxon>
    </lineage>
</organism>
<keyword evidence="3 5" id="KW-0808">Transferase</keyword>
<evidence type="ECO:0000256" key="4">
    <source>
        <dbReference type="RuleBase" id="RU362030"/>
    </source>
</evidence>
<comment type="similarity">
    <text evidence="1 4">Belongs to the UPF0677 family.</text>
</comment>
<dbReference type="AlphaFoldDB" id="K9U921"/>
<dbReference type="SUPFAM" id="SSF53335">
    <property type="entry name" value="S-adenosyl-L-methionine-dependent methyltransferases"/>
    <property type="match status" value="1"/>
</dbReference>
<keyword evidence="2 4" id="KW-0489">Methyltransferase</keyword>
<keyword evidence="6" id="KW-1185">Reference proteome</keyword>
<dbReference type="OrthoDB" id="9800233at2"/>
<name>K9U921_CHRTP</name>
<dbReference type="EMBL" id="CP003598">
    <property type="protein sequence ID" value="AFY91295.1"/>
    <property type="molecule type" value="Genomic_DNA"/>
</dbReference>
<proteinExistence type="inferred from homology"/>
<dbReference type="GO" id="GO:0032259">
    <property type="term" value="P:methylation"/>
    <property type="evidence" value="ECO:0007669"/>
    <property type="project" value="UniProtKB-KW"/>
</dbReference>
<geneLocation type="plasmid" evidence="5 6">
    <name>pCHRO.01</name>
</geneLocation>
<dbReference type="InterPro" id="IPR007213">
    <property type="entry name" value="Ppm1/Ppm2/Tcmp"/>
</dbReference>
<dbReference type="GO" id="GO:0008168">
    <property type="term" value="F:methyltransferase activity"/>
    <property type="evidence" value="ECO:0007669"/>
    <property type="project" value="UniProtKB-UniRule"/>
</dbReference>
<evidence type="ECO:0000256" key="2">
    <source>
        <dbReference type="ARBA" id="ARBA00022603"/>
    </source>
</evidence>
<evidence type="ECO:0000256" key="1">
    <source>
        <dbReference type="ARBA" id="ARBA00008138"/>
    </source>
</evidence>
<dbReference type="PANTHER" id="PTHR43619:SF2">
    <property type="entry name" value="S-ADENOSYL-L-METHIONINE-DEPENDENT METHYLTRANSFERASES SUPERFAMILY PROTEIN"/>
    <property type="match status" value="1"/>
</dbReference>
<dbReference type="HOGENOM" id="CLU_056160_1_0_3"/>
<accession>K9U921</accession>
<reference evidence="5 6" key="1">
    <citation type="submission" date="2012-06" db="EMBL/GenBank/DDBJ databases">
        <title>Finished plasmid 1 of genome of Chroococcidiopsis thermalis PCC 7203.</title>
        <authorList>
            <consortium name="US DOE Joint Genome Institute"/>
            <person name="Gugger M."/>
            <person name="Coursin T."/>
            <person name="Rippka R."/>
            <person name="Tandeau De Marsac N."/>
            <person name="Huntemann M."/>
            <person name="Wei C.-L."/>
            <person name="Han J."/>
            <person name="Detter J.C."/>
            <person name="Han C."/>
            <person name="Tapia R."/>
            <person name="Davenport K."/>
            <person name="Daligault H."/>
            <person name="Erkkila T."/>
            <person name="Gu W."/>
            <person name="Munk A.C.C."/>
            <person name="Teshima H."/>
            <person name="Xu Y."/>
            <person name="Chain P."/>
            <person name="Chen A."/>
            <person name="Krypides N."/>
            <person name="Mavromatis K."/>
            <person name="Markowitz V."/>
            <person name="Szeto E."/>
            <person name="Ivanova N."/>
            <person name="Mikhailova N."/>
            <person name="Ovchinnikova G."/>
            <person name="Pagani I."/>
            <person name="Pati A."/>
            <person name="Goodwin L."/>
            <person name="Peters L."/>
            <person name="Pitluck S."/>
            <person name="Woyke T."/>
            <person name="Kerfeld C."/>
        </authorList>
    </citation>
    <scope>NUCLEOTIDE SEQUENCE [LARGE SCALE GENOMIC DNA]</scope>
    <source>
        <strain evidence="5 6">PCC 7203</strain>
        <plasmid evidence="5 6">pCHRO.01</plasmid>
    </source>
</reference>
<keyword evidence="5" id="KW-0614">Plasmid</keyword>
<evidence type="ECO:0000313" key="5">
    <source>
        <dbReference type="EMBL" id="AFY91295.1"/>
    </source>
</evidence>
<keyword evidence="4" id="KW-0949">S-adenosyl-L-methionine</keyword>
<dbReference type="PATRIC" id="fig|251229.3.peg.6958"/>
<evidence type="ECO:0000256" key="3">
    <source>
        <dbReference type="ARBA" id="ARBA00022679"/>
    </source>
</evidence>
<dbReference type="InterPro" id="IPR029063">
    <property type="entry name" value="SAM-dependent_MTases_sf"/>
</dbReference>
<sequence>MNASFPIQNISDTAYGVAIYRAIESERSDALFCDRFARTLAGKRGEQIVQLGGGESAGWLLVVRTCIIDRLVLQSIEREGIDTVLNLGAGLDTRPYRLSLPASLRWIEVDLPAILEYKQQKLSGESPNCFLELVKLDLTDLAASHAFFTKVNATAKKVLVITEGLVVYLTPAQVAILAIALHRQNKFHGWILDVISPLELKLARKKYVRELTAANSIEPIWDLIE</sequence>
<dbReference type="Gene3D" id="3.40.50.150">
    <property type="entry name" value="Vaccinia Virus protein VP39"/>
    <property type="match status" value="1"/>
</dbReference>
<dbReference type="Pfam" id="PF04072">
    <property type="entry name" value="LCM"/>
    <property type="match status" value="1"/>
</dbReference>
<dbReference type="PANTHER" id="PTHR43619">
    <property type="entry name" value="S-ADENOSYL-L-METHIONINE-DEPENDENT METHYLTRANSFERASE YKTD-RELATED"/>
    <property type="match status" value="1"/>
</dbReference>
<dbReference type="KEGG" id="cthe:Chro_5961"/>
<dbReference type="SMR" id="K9U921"/>
<comment type="function">
    <text evidence="4">Exhibits S-adenosyl-L-methionine-dependent methyltransferase activity.</text>
</comment>
<dbReference type="InterPro" id="IPR011610">
    <property type="entry name" value="SAM_mthyl_Trfase_ML2640-like"/>
</dbReference>
<evidence type="ECO:0000313" key="6">
    <source>
        <dbReference type="Proteomes" id="UP000010384"/>
    </source>
</evidence>
<dbReference type="Proteomes" id="UP000010384">
    <property type="component" value="Plasmid pCHRO.01"/>
</dbReference>
<dbReference type="InParanoid" id="K9U921"/>
<protein>
    <recommendedName>
        <fullName evidence="4">S-adenosyl-L-methionine-dependent methyltransferase</fullName>
        <ecNumber evidence="4">2.1.1.-</ecNumber>
    </recommendedName>
</protein>
<gene>
    <name evidence="5" type="ORF">Chro_5961</name>
</gene>